<dbReference type="EMBL" id="JAKOGI010001347">
    <property type="protein sequence ID" value="KAJ8426121.1"/>
    <property type="molecule type" value="Genomic_DNA"/>
</dbReference>
<evidence type="ECO:0000313" key="3">
    <source>
        <dbReference type="Proteomes" id="UP001153076"/>
    </source>
</evidence>
<name>A0A9Q1GVG6_9CARY</name>
<dbReference type="AlphaFoldDB" id="A0A9Q1GVG6"/>
<sequence>MVDVLKNLMSTMTDTILQQVTEQAKKAMEATNCARPIPTFDYVPTMGCEPSHRHAPIRSHCRSDEVREMACPEKDGRSLDGNHDWSVKSKLQSLEGKSREGDTLLSAARPRPPPMTTTPKPHNTPKYCEFHEQNGRTTTECRELRKALHQLVDKGQIDRFLKRGPQFLHKEHQPTCLEPREEECSTE</sequence>
<feature type="region of interest" description="Disordered" evidence="1">
    <location>
        <begin position="168"/>
        <end position="187"/>
    </location>
</feature>
<accession>A0A9Q1GVG6</accession>
<reference evidence="2" key="1">
    <citation type="submission" date="2022-04" db="EMBL/GenBank/DDBJ databases">
        <title>Carnegiea gigantea Genome sequencing and assembly v2.</title>
        <authorList>
            <person name="Copetti D."/>
            <person name="Sanderson M.J."/>
            <person name="Burquez A."/>
            <person name="Wojciechowski M.F."/>
        </authorList>
    </citation>
    <scope>NUCLEOTIDE SEQUENCE</scope>
    <source>
        <strain evidence="2">SGP5-SGP5p</strain>
        <tissue evidence="2">Aerial part</tissue>
    </source>
</reference>
<evidence type="ECO:0000256" key="1">
    <source>
        <dbReference type="SAM" id="MobiDB-lite"/>
    </source>
</evidence>
<keyword evidence="3" id="KW-1185">Reference proteome</keyword>
<evidence type="ECO:0008006" key="4">
    <source>
        <dbReference type="Google" id="ProtNLM"/>
    </source>
</evidence>
<dbReference type="OrthoDB" id="1740536at2759"/>
<evidence type="ECO:0000313" key="2">
    <source>
        <dbReference type="EMBL" id="KAJ8426121.1"/>
    </source>
</evidence>
<protein>
    <recommendedName>
        <fullName evidence="4">Reverse transcriptase domain-containing protein</fullName>
    </recommendedName>
</protein>
<dbReference type="Proteomes" id="UP001153076">
    <property type="component" value="Unassembled WGS sequence"/>
</dbReference>
<comment type="caution">
    <text evidence="2">The sequence shown here is derived from an EMBL/GenBank/DDBJ whole genome shotgun (WGS) entry which is preliminary data.</text>
</comment>
<organism evidence="2 3">
    <name type="scientific">Carnegiea gigantea</name>
    <dbReference type="NCBI Taxonomy" id="171969"/>
    <lineage>
        <taxon>Eukaryota</taxon>
        <taxon>Viridiplantae</taxon>
        <taxon>Streptophyta</taxon>
        <taxon>Embryophyta</taxon>
        <taxon>Tracheophyta</taxon>
        <taxon>Spermatophyta</taxon>
        <taxon>Magnoliopsida</taxon>
        <taxon>eudicotyledons</taxon>
        <taxon>Gunneridae</taxon>
        <taxon>Pentapetalae</taxon>
        <taxon>Caryophyllales</taxon>
        <taxon>Cactineae</taxon>
        <taxon>Cactaceae</taxon>
        <taxon>Cactoideae</taxon>
        <taxon>Echinocereeae</taxon>
        <taxon>Carnegiea</taxon>
    </lineage>
</organism>
<feature type="region of interest" description="Disordered" evidence="1">
    <location>
        <begin position="91"/>
        <end position="127"/>
    </location>
</feature>
<gene>
    <name evidence="2" type="ORF">Cgig2_005766</name>
</gene>
<proteinExistence type="predicted"/>